<sequence>MIGMMWTRKQILPTRMSGWRNFDQSAFQPKANLATGTVYSLQSAGATLHPYVWKFLRCYNDLRGFSAIFAPNRST</sequence>
<proteinExistence type="predicted"/>
<gene>
    <name evidence="1" type="ORF">CAK95_12420</name>
</gene>
<dbReference type="EMBL" id="CP021112">
    <property type="protein sequence ID" value="ARP99797.1"/>
    <property type="molecule type" value="Genomic_DNA"/>
</dbReference>
<organism evidence="1 2">
    <name type="scientific">Pseudorhodoplanes sinuspersici</name>
    <dbReference type="NCBI Taxonomy" id="1235591"/>
    <lineage>
        <taxon>Bacteria</taxon>
        <taxon>Pseudomonadati</taxon>
        <taxon>Pseudomonadota</taxon>
        <taxon>Alphaproteobacteria</taxon>
        <taxon>Hyphomicrobiales</taxon>
        <taxon>Pseudorhodoplanes</taxon>
    </lineage>
</organism>
<keyword evidence="2" id="KW-1185">Reference proteome</keyword>
<dbReference type="Proteomes" id="UP000194137">
    <property type="component" value="Chromosome"/>
</dbReference>
<evidence type="ECO:0000313" key="1">
    <source>
        <dbReference type="EMBL" id="ARP99797.1"/>
    </source>
</evidence>
<dbReference type="KEGG" id="psin:CAK95_12420"/>
<evidence type="ECO:0000313" key="2">
    <source>
        <dbReference type="Proteomes" id="UP000194137"/>
    </source>
</evidence>
<accession>A0A1W6ZRC6</accession>
<name>A0A1W6ZRC6_9HYPH</name>
<protein>
    <submittedName>
        <fullName evidence="1">Uncharacterized protein</fullName>
    </submittedName>
</protein>
<dbReference type="AlphaFoldDB" id="A0A1W6ZRC6"/>
<reference evidence="1 2" key="1">
    <citation type="submission" date="2017-05" db="EMBL/GenBank/DDBJ databases">
        <title>Full genome sequence of Pseudorhodoplanes sinuspersici.</title>
        <authorList>
            <person name="Dastgheib S.M.M."/>
            <person name="Shavandi M."/>
            <person name="Tirandaz H."/>
        </authorList>
    </citation>
    <scope>NUCLEOTIDE SEQUENCE [LARGE SCALE GENOMIC DNA]</scope>
    <source>
        <strain evidence="1 2">RIPI110</strain>
    </source>
</reference>